<evidence type="ECO:0000313" key="2">
    <source>
        <dbReference type="Proteomes" id="UP000621500"/>
    </source>
</evidence>
<proteinExistence type="predicted"/>
<sequence length="74" mass="8284">MPSSPAPCRQHGQRYLGIRYGADRRVWVVEFDPATWHRRLSAVLPEGSGECGLTATVLYCRRLDASTGVWRLPG</sequence>
<gene>
    <name evidence="1" type="ORF">Pma05_37510</name>
</gene>
<protein>
    <submittedName>
        <fullName evidence="1">Uncharacterized protein</fullName>
    </submittedName>
</protein>
<keyword evidence="2" id="KW-1185">Reference proteome</keyword>
<reference evidence="1 2" key="1">
    <citation type="submission" date="2021-01" db="EMBL/GenBank/DDBJ databases">
        <title>Whole genome shotgun sequence of Plantactinospora mayteni NBRC 109088.</title>
        <authorList>
            <person name="Komaki H."/>
            <person name="Tamura T."/>
        </authorList>
    </citation>
    <scope>NUCLEOTIDE SEQUENCE [LARGE SCALE GENOMIC DNA]</scope>
    <source>
        <strain evidence="1 2">NBRC 109088</strain>
    </source>
</reference>
<name>A0ABQ4ER84_9ACTN</name>
<accession>A0ABQ4ER84</accession>
<dbReference type="RefSeq" id="WP_203858652.1">
    <property type="nucleotide sequence ID" value="NZ_BAAAZQ010000001.1"/>
</dbReference>
<comment type="caution">
    <text evidence="1">The sequence shown here is derived from an EMBL/GenBank/DDBJ whole genome shotgun (WGS) entry which is preliminary data.</text>
</comment>
<dbReference type="EMBL" id="BONX01000023">
    <property type="protein sequence ID" value="GIG97178.1"/>
    <property type="molecule type" value="Genomic_DNA"/>
</dbReference>
<dbReference type="Proteomes" id="UP000621500">
    <property type="component" value="Unassembled WGS sequence"/>
</dbReference>
<evidence type="ECO:0000313" key="1">
    <source>
        <dbReference type="EMBL" id="GIG97178.1"/>
    </source>
</evidence>
<organism evidence="1 2">
    <name type="scientific">Plantactinospora mayteni</name>
    <dbReference type="NCBI Taxonomy" id="566021"/>
    <lineage>
        <taxon>Bacteria</taxon>
        <taxon>Bacillati</taxon>
        <taxon>Actinomycetota</taxon>
        <taxon>Actinomycetes</taxon>
        <taxon>Micromonosporales</taxon>
        <taxon>Micromonosporaceae</taxon>
        <taxon>Plantactinospora</taxon>
    </lineage>
</organism>